<organism evidence="4 5">
    <name type="scientific">Lysinibacillus piscis</name>
    <dbReference type="NCBI Taxonomy" id="2518931"/>
    <lineage>
        <taxon>Bacteria</taxon>
        <taxon>Bacillati</taxon>
        <taxon>Bacillota</taxon>
        <taxon>Bacilli</taxon>
        <taxon>Bacillales</taxon>
        <taxon>Bacillaceae</taxon>
        <taxon>Lysinibacillus</taxon>
    </lineage>
</organism>
<keyword evidence="3" id="KW-1133">Transmembrane helix</keyword>
<gene>
    <name evidence="4" type="ORF">LYSBPC_03940</name>
</gene>
<dbReference type="RefSeq" id="WP_264986999.1">
    <property type="nucleotide sequence ID" value="NZ_BRZA01000001.1"/>
</dbReference>
<keyword evidence="3" id="KW-0812">Transmembrane</keyword>
<keyword evidence="5" id="KW-1185">Reference proteome</keyword>
<dbReference type="NCBIfam" id="TIGR02532">
    <property type="entry name" value="IV_pilin_GFxxxE"/>
    <property type="match status" value="1"/>
</dbReference>
<name>A0ABQ5NFW4_9BACI</name>
<keyword evidence="2" id="KW-0178">Competence</keyword>
<evidence type="ECO:0008006" key="6">
    <source>
        <dbReference type="Google" id="ProtNLM"/>
    </source>
</evidence>
<comment type="caution">
    <text evidence="4">The sequence shown here is derived from an EMBL/GenBank/DDBJ whole genome shotgun (WGS) entry which is preliminary data.</text>
</comment>
<accession>A0ABQ5NFW4</accession>
<comment type="subcellular location">
    <subcellularLocation>
        <location evidence="1">Cell surface</location>
    </subcellularLocation>
</comment>
<proteinExistence type="predicted"/>
<dbReference type="InterPro" id="IPR012902">
    <property type="entry name" value="N_methyl_site"/>
</dbReference>
<evidence type="ECO:0000313" key="5">
    <source>
        <dbReference type="Proteomes" id="UP001065593"/>
    </source>
</evidence>
<dbReference type="Proteomes" id="UP001065593">
    <property type="component" value="Unassembled WGS sequence"/>
</dbReference>
<evidence type="ECO:0000256" key="1">
    <source>
        <dbReference type="ARBA" id="ARBA00004241"/>
    </source>
</evidence>
<reference evidence="4" key="1">
    <citation type="submission" date="2022-08" db="EMBL/GenBank/DDBJ databases">
        <title>Draft genome sequence of Lysinibacillus sp. strain KH24.</title>
        <authorList>
            <person name="Kanbe H."/>
            <person name="Itoh H."/>
        </authorList>
    </citation>
    <scope>NUCLEOTIDE SEQUENCE</scope>
    <source>
        <strain evidence="4">KH24</strain>
    </source>
</reference>
<protein>
    <recommendedName>
        <fullName evidence="6">Prepilin-type N-terminal cleavage/methylation domain-containing protein</fullName>
    </recommendedName>
</protein>
<sequence length="153" mass="17268">MLKFIKNDDGLSLLEVVVALLLIGIILISFFALLLQSNKTTHKSNVIMDATYVAQQEMEKIYNLAGNASTYERLASGYTLDENTSNPYTSLPNIDKTYTYLPRKEEKFTYYLTLQTFSSLTYKNAVYVHLEAVDNHSNSKATMENVYILGGAK</sequence>
<dbReference type="EMBL" id="BRZA01000001">
    <property type="protein sequence ID" value="GLC87267.1"/>
    <property type="molecule type" value="Genomic_DNA"/>
</dbReference>
<evidence type="ECO:0000256" key="3">
    <source>
        <dbReference type="SAM" id="Phobius"/>
    </source>
</evidence>
<keyword evidence="3" id="KW-0472">Membrane</keyword>
<evidence type="ECO:0000256" key="2">
    <source>
        <dbReference type="ARBA" id="ARBA00023287"/>
    </source>
</evidence>
<feature type="transmembrane region" description="Helical" evidence="3">
    <location>
        <begin position="12"/>
        <end position="35"/>
    </location>
</feature>
<evidence type="ECO:0000313" key="4">
    <source>
        <dbReference type="EMBL" id="GLC87267.1"/>
    </source>
</evidence>